<feature type="compositionally biased region" description="Polar residues" evidence="1">
    <location>
        <begin position="485"/>
        <end position="494"/>
    </location>
</feature>
<accession>A0A4Z1J0M1</accession>
<comment type="caution">
    <text evidence="2">The sequence shown here is derived from an EMBL/GenBank/DDBJ whole genome shotgun (WGS) entry which is preliminary data.</text>
</comment>
<organism evidence="2 3">
    <name type="scientific">Botryotinia narcissicola</name>
    <dbReference type="NCBI Taxonomy" id="278944"/>
    <lineage>
        <taxon>Eukaryota</taxon>
        <taxon>Fungi</taxon>
        <taxon>Dikarya</taxon>
        <taxon>Ascomycota</taxon>
        <taxon>Pezizomycotina</taxon>
        <taxon>Leotiomycetes</taxon>
        <taxon>Helotiales</taxon>
        <taxon>Sclerotiniaceae</taxon>
        <taxon>Botryotinia</taxon>
    </lineage>
</organism>
<name>A0A4Z1J0M1_9HELO</name>
<evidence type="ECO:0000313" key="3">
    <source>
        <dbReference type="Proteomes" id="UP000297452"/>
    </source>
</evidence>
<evidence type="ECO:0000256" key="1">
    <source>
        <dbReference type="SAM" id="MobiDB-lite"/>
    </source>
</evidence>
<feature type="region of interest" description="Disordered" evidence="1">
    <location>
        <begin position="469"/>
        <end position="496"/>
    </location>
</feature>
<dbReference type="EMBL" id="PQXJ01000110">
    <property type="protein sequence ID" value="TGO62693.1"/>
    <property type="molecule type" value="Genomic_DNA"/>
</dbReference>
<sequence length="838" mass="93189">MSEDFVVPFTSDPLSAYHVPQVFDNPLSQKLRMEALAKSAKQDFAEWCKAFAQYAAAGSVLINAYMGDAVTFAYEFASRGRSRNTSVVTRLYADSWSGKPMLLDGPGASHLSLSFEVIDTSNIVDYYGHLNILPATVPLLSRTFSSVLYTESLRISSHDLKQNLKAALLMDVNLASLLFGLTPSGQIMGYTTYNNYSEDMTQQTSSHRYRTRLPWRFPSFGDHYCCSTSSQPIKIEVDTDELSQLCFDIYMKMFSIENLKNHIAPGVRPLRSEAMNCYTRLSFVNILHLIKQNTTTDWVSFCTSLQKKIAADTVSHIGAKTVLEISTHIDMSNFVPGTRGYDTAYYSFVTMVVPRSDLQIFLKPDSTPHPILHAYIFRTNTNEEDVFFSLDAFFGTLKPQTDPELCGEFIEDPQGWAGDSDLIISFPVPAHIVKGKKWHIGLCVTIDLNGAGYMMELGPEMVVSSVSGKSKKRSRLQPAPEIASEQPSIEQSDNSEGRVTIAATKLNESVALQATYRFVDGTEETKALQKAALVTLSDITPCSILLNIGEFSHRLIFPYPIDGSKATTRIARKSLWIEVNVPLAPTLKSGGYDQNPFPLITSSSNQPAIWALPRINLSTLPWVKSSNLDWLNRVDDQIYSAREKRIFDDNDSSTNDFPRALLQLKYTLVDIMVHMNTTKLCGVFVKGATMSEHVGDSLLVSNGLRHSRETSSLVFDGWVITDVLGERPSPPALLHLVSYSVTRNGHILWKKMIPAAVESCRRGWEHDSSCAYRDTQAPLSIEPYVSPICKYGEGKDVGDYPEDALVAPFKTKATRIALPLLSAVSYVEAMDPPELSQS</sequence>
<protein>
    <submittedName>
        <fullName evidence="2">Uncharacterized protein</fullName>
    </submittedName>
</protein>
<keyword evidence="3" id="KW-1185">Reference proteome</keyword>
<evidence type="ECO:0000313" key="2">
    <source>
        <dbReference type="EMBL" id="TGO62693.1"/>
    </source>
</evidence>
<reference evidence="2 3" key="1">
    <citation type="submission" date="2017-12" db="EMBL/GenBank/DDBJ databases">
        <title>Comparative genomics of Botrytis spp.</title>
        <authorList>
            <person name="Valero-Jimenez C.A."/>
            <person name="Tapia P."/>
            <person name="Veloso J."/>
            <person name="Silva-Moreno E."/>
            <person name="Staats M."/>
            <person name="Valdes J.H."/>
            <person name="Van Kan J.A.L."/>
        </authorList>
    </citation>
    <scope>NUCLEOTIDE SEQUENCE [LARGE SCALE GENOMIC DNA]</scope>
    <source>
        <strain evidence="2 3">MUCL2120</strain>
    </source>
</reference>
<proteinExistence type="predicted"/>
<dbReference type="AlphaFoldDB" id="A0A4Z1J0M1"/>
<gene>
    <name evidence="2" type="ORF">BOTNAR_0110g00050</name>
</gene>
<dbReference type="STRING" id="278944.A0A4Z1J0M1"/>
<dbReference type="OrthoDB" id="432970at2759"/>
<dbReference type="Proteomes" id="UP000297452">
    <property type="component" value="Unassembled WGS sequence"/>
</dbReference>